<evidence type="ECO:0000313" key="4">
    <source>
        <dbReference type="EMBL" id="EOA83897.1"/>
    </source>
</evidence>
<reference evidence="4 5" key="2">
    <citation type="journal article" date="2013" name="PLoS Genet.">
        <title>Comparative genome structure, secondary metabolite, and effector coding capacity across Cochliobolus pathogens.</title>
        <authorList>
            <person name="Condon B.J."/>
            <person name="Leng Y."/>
            <person name="Wu D."/>
            <person name="Bushley K.E."/>
            <person name="Ohm R.A."/>
            <person name="Otillar R."/>
            <person name="Martin J."/>
            <person name="Schackwitz W."/>
            <person name="Grimwood J."/>
            <person name="MohdZainudin N."/>
            <person name="Xue C."/>
            <person name="Wang R."/>
            <person name="Manning V.A."/>
            <person name="Dhillon B."/>
            <person name="Tu Z.J."/>
            <person name="Steffenson B.J."/>
            <person name="Salamov A."/>
            <person name="Sun H."/>
            <person name="Lowry S."/>
            <person name="LaButti K."/>
            <person name="Han J."/>
            <person name="Copeland A."/>
            <person name="Lindquist E."/>
            <person name="Barry K."/>
            <person name="Schmutz J."/>
            <person name="Baker S.E."/>
            <person name="Ciuffetti L.M."/>
            <person name="Grigoriev I.V."/>
            <person name="Zhong S."/>
            <person name="Turgeon B.G."/>
        </authorList>
    </citation>
    <scope>NUCLEOTIDE SEQUENCE [LARGE SCALE GENOMIC DNA]</scope>
    <source>
        <strain evidence="5">28A</strain>
    </source>
</reference>
<sequence length="191" mass="21439">MCGKTYLASTWSKDQCLDSEASVMNHFIKSVAIESCQVELVIWDNTGINENDRLRRLSYKDVHMLLICFDISDPDSFENVEYMWNAEAAQFLARVPKVLVGCKKDLRNSTQTLSRLRRQDMMPISPYAANKLAIRIGALAYFETSAVEKQGLSDLFEYVAKTALEISPKSGLSGIRGALSKIEIKSSSELK</sequence>
<dbReference type="PANTHER" id="PTHR24072">
    <property type="entry name" value="RHO FAMILY GTPASE"/>
    <property type="match status" value="1"/>
</dbReference>
<name>R0K6E0_EXST2</name>
<dbReference type="GO" id="GO:0003924">
    <property type="term" value="F:GTPase activity"/>
    <property type="evidence" value="ECO:0007669"/>
    <property type="project" value="InterPro"/>
</dbReference>
<dbReference type="GO" id="GO:0005525">
    <property type="term" value="F:GTP binding"/>
    <property type="evidence" value="ECO:0007669"/>
    <property type="project" value="UniProtKB-KW"/>
</dbReference>
<accession>R0K6E0</accession>
<keyword evidence="2" id="KW-0547">Nucleotide-binding</keyword>
<dbReference type="Pfam" id="PF00071">
    <property type="entry name" value="Ras"/>
    <property type="match status" value="1"/>
</dbReference>
<dbReference type="SUPFAM" id="SSF52540">
    <property type="entry name" value="P-loop containing nucleoside triphosphate hydrolases"/>
    <property type="match status" value="1"/>
</dbReference>
<dbReference type="AlphaFoldDB" id="R0K6E0"/>
<keyword evidence="1" id="KW-0488">Methylation</keyword>
<dbReference type="eggNOG" id="KOG0393">
    <property type="taxonomic scope" value="Eukaryota"/>
</dbReference>
<dbReference type="Gene3D" id="3.40.50.300">
    <property type="entry name" value="P-loop containing nucleotide triphosphate hydrolases"/>
    <property type="match status" value="1"/>
</dbReference>
<evidence type="ECO:0000256" key="1">
    <source>
        <dbReference type="ARBA" id="ARBA00022481"/>
    </source>
</evidence>
<dbReference type="HOGENOM" id="CLU_041217_21_2_1"/>
<gene>
    <name evidence="4" type="ORF">SETTUDRAFT_92205</name>
</gene>
<evidence type="ECO:0008006" key="6">
    <source>
        <dbReference type="Google" id="ProtNLM"/>
    </source>
</evidence>
<dbReference type="SMART" id="SM00173">
    <property type="entry name" value="RAS"/>
    <property type="match status" value="1"/>
</dbReference>
<dbReference type="GO" id="GO:0007264">
    <property type="term" value="P:small GTPase-mediated signal transduction"/>
    <property type="evidence" value="ECO:0007669"/>
    <property type="project" value="InterPro"/>
</dbReference>
<reference evidence="4 5" key="1">
    <citation type="journal article" date="2012" name="PLoS Pathog.">
        <title>Diverse lifestyles and strategies of plant pathogenesis encoded in the genomes of eighteen Dothideomycetes fungi.</title>
        <authorList>
            <person name="Ohm R.A."/>
            <person name="Feau N."/>
            <person name="Henrissat B."/>
            <person name="Schoch C.L."/>
            <person name="Horwitz B.A."/>
            <person name="Barry K.W."/>
            <person name="Condon B.J."/>
            <person name="Copeland A.C."/>
            <person name="Dhillon B."/>
            <person name="Glaser F."/>
            <person name="Hesse C.N."/>
            <person name="Kosti I."/>
            <person name="LaButti K."/>
            <person name="Lindquist E.A."/>
            <person name="Lucas S."/>
            <person name="Salamov A.A."/>
            <person name="Bradshaw R.E."/>
            <person name="Ciuffetti L."/>
            <person name="Hamelin R.C."/>
            <person name="Kema G.H.J."/>
            <person name="Lawrence C."/>
            <person name="Scott J.A."/>
            <person name="Spatafora J.W."/>
            <person name="Turgeon B.G."/>
            <person name="de Wit P.J.G.M."/>
            <person name="Zhong S."/>
            <person name="Goodwin S.B."/>
            <person name="Grigoriev I.V."/>
        </authorList>
    </citation>
    <scope>NUCLEOTIDE SEQUENCE [LARGE SCALE GENOMIC DNA]</scope>
    <source>
        <strain evidence="5">28A</strain>
    </source>
</reference>
<dbReference type="PROSITE" id="PS51421">
    <property type="entry name" value="RAS"/>
    <property type="match status" value="1"/>
</dbReference>
<dbReference type="SMART" id="SM00175">
    <property type="entry name" value="RAB"/>
    <property type="match status" value="1"/>
</dbReference>
<dbReference type="OrthoDB" id="3676136at2759"/>
<dbReference type="GeneID" id="19405959"/>
<dbReference type="Proteomes" id="UP000016935">
    <property type="component" value="Unassembled WGS sequence"/>
</dbReference>
<keyword evidence="3" id="KW-0342">GTP-binding</keyword>
<evidence type="ECO:0000313" key="5">
    <source>
        <dbReference type="Proteomes" id="UP000016935"/>
    </source>
</evidence>
<dbReference type="PRINTS" id="PR00449">
    <property type="entry name" value="RASTRNSFRMNG"/>
</dbReference>
<dbReference type="PROSITE" id="PS51419">
    <property type="entry name" value="RAB"/>
    <property type="match status" value="1"/>
</dbReference>
<protein>
    <recommendedName>
        <fullName evidence="6">Rho GTPase</fullName>
    </recommendedName>
</protein>
<dbReference type="PROSITE" id="PS51420">
    <property type="entry name" value="RHO"/>
    <property type="match status" value="1"/>
</dbReference>
<dbReference type="RefSeq" id="XP_008028357.1">
    <property type="nucleotide sequence ID" value="XM_008030166.1"/>
</dbReference>
<dbReference type="InterPro" id="IPR003578">
    <property type="entry name" value="Small_GTPase_Rho"/>
</dbReference>
<evidence type="ECO:0000256" key="3">
    <source>
        <dbReference type="ARBA" id="ARBA00023134"/>
    </source>
</evidence>
<dbReference type="InterPro" id="IPR001806">
    <property type="entry name" value="Small_GTPase"/>
</dbReference>
<dbReference type="NCBIfam" id="TIGR00231">
    <property type="entry name" value="small_GTP"/>
    <property type="match status" value="1"/>
</dbReference>
<evidence type="ECO:0000256" key="2">
    <source>
        <dbReference type="ARBA" id="ARBA00022741"/>
    </source>
</evidence>
<dbReference type="InterPro" id="IPR027417">
    <property type="entry name" value="P-loop_NTPase"/>
</dbReference>
<proteinExistence type="predicted"/>
<dbReference type="SMART" id="SM00174">
    <property type="entry name" value="RHO"/>
    <property type="match status" value="1"/>
</dbReference>
<organism evidence="4 5">
    <name type="scientific">Exserohilum turcicum (strain 28A)</name>
    <name type="common">Northern leaf blight fungus</name>
    <name type="synonym">Setosphaeria turcica</name>
    <dbReference type="NCBI Taxonomy" id="671987"/>
    <lineage>
        <taxon>Eukaryota</taxon>
        <taxon>Fungi</taxon>
        <taxon>Dikarya</taxon>
        <taxon>Ascomycota</taxon>
        <taxon>Pezizomycotina</taxon>
        <taxon>Dothideomycetes</taxon>
        <taxon>Pleosporomycetidae</taxon>
        <taxon>Pleosporales</taxon>
        <taxon>Pleosporineae</taxon>
        <taxon>Pleosporaceae</taxon>
        <taxon>Exserohilum</taxon>
    </lineage>
</organism>
<keyword evidence="5" id="KW-1185">Reference proteome</keyword>
<dbReference type="CDD" id="cd00157">
    <property type="entry name" value="Rho"/>
    <property type="match status" value="1"/>
</dbReference>
<dbReference type="EMBL" id="KB908814">
    <property type="protein sequence ID" value="EOA83897.1"/>
    <property type="molecule type" value="Genomic_DNA"/>
</dbReference>
<dbReference type="STRING" id="671987.R0K6E0"/>
<dbReference type="InterPro" id="IPR005225">
    <property type="entry name" value="Small_GTP-bd"/>
</dbReference>